<feature type="transmembrane region" description="Helical" evidence="9">
    <location>
        <begin position="273"/>
        <end position="295"/>
    </location>
</feature>
<keyword evidence="4 9" id="KW-0812">Transmembrane</keyword>
<evidence type="ECO:0000313" key="11">
    <source>
        <dbReference type="Proteomes" id="UP000054408"/>
    </source>
</evidence>
<evidence type="ECO:0000313" key="10">
    <source>
        <dbReference type="EMBL" id="KNC46677.1"/>
    </source>
</evidence>
<dbReference type="Proteomes" id="UP000054408">
    <property type="component" value="Unassembled WGS sequence"/>
</dbReference>
<reference evidence="10 11" key="1">
    <citation type="submission" date="2010-05" db="EMBL/GenBank/DDBJ databases">
        <title>The Genome Sequence of Thecamonas trahens ATCC 50062.</title>
        <authorList>
            <consortium name="The Broad Institute Genome Sequencing Platform"/>
            <person name="Russ C."/>
            <person name="Cuomo C."/>
            <person name="Shea T."/>
            <person name="Young S.K."/>
            <person name="Zeng Q."/>
            <person name="Koehrsen M."/>
            <person name="Haas B."/>
            <person name="Borodovsky M."/>
            <person name="Guigo R."/>
            <person name="Alvarado L."/>
            <person name="Berlin A."/>
            <person name="Bochicchio J."/>
            <person name="Borenstein D."/>
            <person name="Chapman S."/>
            <person name="Chen Z."/>
            <person name="Freedman E."/>
            <person name="Gellesch M."/>
            <person name="Goldberg J."/>
            <person name="Griggs A."/>
            <person name="Gujja S."/>
            <person name="Heilman E."/>
            <person name="Heiman D."/>
            <person name="Hepburn T."/>
            <person name="Howarth C."/>
            <person name="Jen D."/>
            <person name="Larson L."/>
            <person name="Mehta T."/>
            <person name="Park D."/>
            <person name="Pearson M."/>
            <person name="Roberts A."/>
            <person name="Saif S."/>
            <person name="Shenoy N."/>
            <person name="Sisk P."/>
            <person name="Stolte C."/>
            <person name="Sykes S."/>
            <person name="Thomson T."/>
            <person name="Walk T."/>
            <person name="White J."/>
            <person name="Yandava C."/>
            <person name="Burger G."/>
            <person name="Gray M.W."/>
            <person name="Holland P.W.H."/>
            <person name="King N."/>
            <person name="Lang F.B.F."/>
            <person name="Roger A.J."/>
            <person name="Ruiz-Trillo I."/>
            <person name="Lander E."/>
            <person name="Nusbaum C."/>
        </authorList>
    </citation>
    <scope>NUCLEOTIDE SEQUENCE [LARGE SCALE GENOMIC DNA]</scope>
    <source>
        <strain evidence="10 11">ATCC 50062</strain>
    </source>
</reference>
<proteinExistence type="inferred from homology"/>
<dbReference type="GeneID" id="25562746"/>
<gene>
    <name evidence="10" type="ORF">AMSG_03115</name>
</gene>
<keyword evidence="6 9" id="KW-0067">ATP-binding</keyword>
<sequence>MQWRYVLWGGALAGTVAAYWLVRPLKVAVLMGVDGGVTREPQAKLCTMAFLFPVLHLYNTGVSSLSLSRLVAVVAAAQIAIFSALALVLVPAAATGSLAAAYAAYALIESVGSLTVTMMWSCISCGIHAEKALVVYPRLTVTQQLGALAASYAASCLADAYQSPSVLVAAGGAAAIAGTASALAALAASPASLAAENLDELRASDTASETSEEDGRAHARAAAAAAAGAGKRNPGALELLATYGSFIAHMTIISCASDVLMAASAAYETPAAMAAFVASVGTVINVATLAVSLAGPGPIVRAVGLRTALLAFPLVAMAVVWAVALASSPVLALAFAVVVLKTCKYALNTPAKELIYVQARPEVKLAVKPWIDAVGGRSAKGFGSLANTALLAIAPSGVQLHWLSSAACSAVAVVWAWSAAHVHSWSAGA</sequence>
<evidence type="ECO:0000256" key="6">
    <source>
        <dbReference type="ARBA" id="ARBA00022840"/>
    </source>
</evidence>
<dbReference type="RefSeq" id="XP_013760447.1">
    <property type="nucleotide sequence ID" value="XM_013904993.1"/>
</dbReference>
<name>A0A0L0D2X7_THETB</name>
<evidence type="ECO:0000256" key="7">
    <source>
        <dbReference type="ARBA" id="ARBA00022989"/>
    </source>
</evidence>
<dbReference type="PANTHER" id="PTHR31187:SF1">
    <property type="entry name" value="ADP,ATP CARRIER PROTEIN 1"/>
    <property type="match status" value="1"/>
</dbReference>
<dbReference type="InterPro" id="IPR004667">
    <property type="entry name" value="ADP_ATP_car_bac_type"/>
</dbReference>
<evidence type="ECO:0000256" key="8">
    <source>
        <dbReference type="ARBA" id="ARBA00023136"/>
    </source>
</evidence>
<keyword evidence="5 9" id="KW-0547">Nucleotide-binding</keyword>
<dbReference type="GO" id="GO:0005471">
    <property type="term" value="F:ATP:ADP antiporter activity"/>
    <property type="evidence" value="ECO:0007669"/>
    <property type="project" value="InterPro"/>
</dbReference>
<keyword evidence="11" id="KW-1185">Reference proteome</keyword>
<keyword evidence="7 9" id="KW-1133">Transmembrane helix</keyword>
<dbReference type="AlphaFoldDB" id="A0A0L0D2X7"/>
<dbReference type="GO" id="GO:0005524">
    <property type="term" value="F:ATP binding"/>
    <property type="evidence" value="ECO:0007669"/>
    <property type="project" value="UniProtKB-KW"/>
</dbReference>
<evidence type="ECO:0000256" key="2">
    <source>
        <dbReference type="ARBA" id="ARBA00007127"/>
    </source>
</evidence>
<comment type="similarity">
    <text evidence="2 9">Belongs to the ADP/ATP translocase tlc family.</text>
</comment>
<evidence type="ECO:0000256" key="3">
    <source>
        <dbReference type="ARBA" id="ARBA00022448"/>
    </source>
</evidence>
<dbReference type="Pfam" id="PF03219">
    <property type="entry name" value="TLC"/>
    <property type="match status" value="1"/>
</dbReference>
<feature type="transmembrane region" description="Helical" evidence="9">
    <location>
        <begin position="70"/>
        <end position="94"/>
    </location>
</feature>
<evidence type="ECO:0000256" key="9">
    <source>
        <dbReference type="RuleBase" id="RU363121"/>
    </source>
</evidence>
<feature type="transmembrane region" description="Helical" evidence="9">
    <location>
        <begin position="5"/>
        <end position="22"/>
    </location>
</feature>
<evidence type="ECO:0000256" key="1">
    <source>
        <dbReference type="ARBA" id="ARBA00004141"/>
    </source>
</evidence>
<evidence type="ECO:0000256" key="5">
    <source>
        <dbReference type="ARBA" id="ARBA00022741"/>
    </source>
</evidence>
<keyword evidence="8 9" id="KW-0472">Membrane</keyword>
<protein>
    <recommendedName>
        <fullName evidence="9">ADP,ATP carrier protein</fullName>
    </recommendedName>
</protein>
<accession>A0A0L0D2X7</accession>
<feature type="transmembrane region" description="Helical" evidence="9">
    <location>
        <begin position="42"/>
        <end position="58"/>
    </location>
</feature>
<feature type="transmembrane region" description="Helical" evidence="9">
    <location>
        <begin position="100"/>
        <end position="123"/>
    </location>
</feature>
<dbReference type="GO" id="GO:0016020">
    <property type="term" value="C:membrane"/>
    <property type="evidence" value="ECO:0007669"/>
    <property type="project" value="UniProtKB-SubCell"/>
</dbReference>
<evidence type="ECO:0000256" key="4">
    <source>
        <dbReference type="ARBA" id="ARBA00022692"/>
    </source>
</evidence>
<feature type="transmembrane region" description="Helical" evidence="9">
    <location>
        <begin position="307"/>
        <end position="340"/>
    </location>
</feature>
<feature type="transmembrane region" description="Helical" evidence="9">
    <location>
        <begin position="240"/>
        <end position="267"/>
    </location>
</feature>
<comment type="subcellular location">
    <subcellularLocation>
        <location evidence="1 9">Membrane</location>
        <topology evidence="1 9">Multi-pass membrane protein</topology>
    </subcellularLocation>
</comment>
<dbReference type="EMBL" id="GL349443">
    <property type="protein sequence ID" value="KNC46677.1"/>
    <property type="molecule type" value="Genomic_DNA"/>
</dbReference>
<feature type="transmembrane region" description="Helical" evidence="9">
    <location>
        <begin position="166"/>
        <end position="188"/>
    </location>
</feature>
<dbReference type="PANTHER" id="PTHR31187">
    <property type="match status" value="1"/>
</dbReference>
<organism evidence="10 11">
    <name type="scientific">Thecamonas trahens ATCC 50062</name>
    <dbReference type="NCBI Taxonomy" id="461836"/>
    <lineage>
        <taxon>Eukaryota</taxon>
        <taxon>Apusozoa</taxon>
        <taxon>Apusomonadida</taxon>
        <taxon>Apusomonadidae</taxon>
        <taxon>Thecamonas</taxon>
    </lineage>
</organism>
<keyword evidence="3 9" id="KW-0813">Transport</keyword>